<evidence type="ECO:0000313" key="11">
    <source>
        <dbReference type="EMBL" id="TXC81826.1"/>
    </source>
</evidence>
<dbReference type="EMBL" id="VORB01000003">
    <property type="protein sequence ID" value="TXC81826.1"/>
    <property type="molecule type" value="Genomic_DNA"/>
</dbReference>
<evidence type="ECO:0000256" key="2">
    <source>
        <dbReference type="ARBA" id="ARBA00009749"/>
    </source>
</evidence>
<keyword evidence="12" id="KW-1185">Reference proteome</keyword>
<organism evidence="11 12">
    <name type="scientific">Luteibaculum oceani</name>
    <dbReference type="NCBI Taxonomy" id="1294296"/>
    <lineage>
        <taxon>Bacteria</taxon>
        <taxon>Pseudomonadati</taxon>
        <taxon>Bacteroidota</taxon>
        <taxon>Flavobacteriia</taxon>
        <taxon>Flavobacteriales</taxon>
        <taxon>Luteibaculaceae</taxon>
        <taxon>Luteibaculum</taxon>
    </lineage>
</organism>
<feature type="transmembrane region" description="Helical" evidence="9">
    <location>
        <begin position="289"/>
        <end position="309"/>
    </location>
</feature>
<dbReference type="SMART" id="SM00924">
    <property type="entry name" value="MgtE_N"/>
    <property type="match status" value="1"/>
</dbReference>
<keyword evidence="4 9" id="KW-0812">Transmembrane</keyword>
<keyword evidence="9" id="KW-0479">Metal-binding</keyword>
<dbReference type="InterPro" id="IPR000644">
    <property type="entry name" value="CBS_dom"/>
</dbReference>
<dbReference type="Pfam" id="PF00571">
    <property type="entry name" value="CBS"/>
    <property type="match status" value="2"/>
</dbReference>
<dbReference type="Pfam" id="PF03448">
    <property type="entry name" value="MgtE_N"/>
    <property type="match status" value="1"/>
</dbReference>
<feature type="transmembrane region" description="Helical" evidence="9">
    <location>
        <begin position="363"/>
        <end position="384"/>
    </location>
</feature>
<dbReference type="CDD" id="cd04606">
    <property type="entry name" value="CBS_pair_Mg_transporter"/>
    <property type="match status" value="1"/>
</dbReference>
<dbReference type="GO" id="GO:0046872">
    <property type="term" value="F:metal ion binding"/>
    <property type="evidence" value="ECO:0007669"/>
    <property type="project" value="UniProtKB-KW"/>
</dbReference>
<feature type="transmembrane region" description="Helical" evidence="9">
    <location>
        <begin position="390"/>
        <end position="412"/>
    </location>
</feature>
<dbReference type="SUPFAM" id="SSF161093">
    <property type="entry name" value="MgtE membrane domain-like"/>
    <property type="match status" value="1"/>
</dbReference>
<comment type="function">
    <text evidence="9">Acts as a magnesium transporter.</text>
</comment>
<name>A0A5C6VBJ5_9FLAO</name>
<comment type="caution">
    <text evidence="11">The sequence shown here is derived from an EMBL/GenBank/DDBJ whole genome shotgun (WGS) entry which is preliminary data.</text>
</comment>
<dbReference type="GO" id="GO:0015095">
    <property type="term" value="F:magnesium ion transmembrane transporter activity"/>
    <property type="evidence" value="ECO:0007669"/>
    <property type="project" value="UniProtKB-UniRule"/>
</dbReference>
<dbReference type="GO" id="GO:0005886">
    <property type="term" value="C:plasma membrane"/>
    <property type="evidence" value="ECO:0007669"/>
    <property type="project" value="UniProtKB-SubCell"/>
</dbReference>
<comment type="similarity">
    <text evidence="2 9">Belongs to the SLC41A transporter family.</text>
</comment>
<reference evidence="11 12" key="1">
    <citation type="submission" date="2019-08" db="EMBL/GenBank/DDBJ databases">
        <title>Genome of Luteibaculum oceani JCM 18817.</title>
        <authorList>
            <person name="Bowman J.P."/>
        </authorList>
    </citation>
    <scope>NUCLEOTIDE SEQUENCE [LARGE SCALE GENOMIC DNA]</scope>
    <source>
        <strain evidence="11 12">JCM 18817</strain>
    </source>
</reference>
<evidence type="ECO:0000313" key="12">
    <source>
        <dbReference type="Proteomes" id="UP000321168"/>
    </source>
</evidence>
<feature type="domain" description="CBS" evidence="10">
    <location>
        <begin position="206"/>
        <end position="263"/>
    </location>
</feature>
<evidence type="ECO:0000256" key="9">
    <source>
        <dbReference type="RuleBase" id="RU362011"/>
    </source>
</evidence>
<evidence type="ECO:0000256" key="7">
    <source>
        <dbReference type="ARBA" id="ARBA00023136"/>
    </source>
</evidence>
<evidence type="ECO:0000256" key="5">
    <source>
        <dbReference type="ARBA" id="ARBA00022842"/>
    </source>
</evidence>
<evidence type="ECO:0000256" key="1">
    <source>
        <dbReference type="ARBA" id="ARBA00004141"/>
    </source>
</evidence>
<evidence type="ECO:0000256" key="3">
    <source>
        <dbReference type="ARBA" id="ARBA00022448"/>
    </source>
</evidence>
<evidence type="ECO:0000256" key="8">
    <source>
        <dbReference type="PROSITE-ProRule" id="PRU00703"/>
    </source>
</evidence>
<dbReference type="InterPro" id="IPR006667">
    <property type="entry name" value="SLC41_membr_dom"/>
</dbReference>
<dbReference type="InterPro" id="IPR038076">
    <property type="entry name" value="MgtE_N_sf"/>
</dbReference>
<proteinExistence type="inferred from homology"/>
<dbReference type="Gene3D" id="1.10.357.20">
    <property type="entry name" value="SLC41 divalent cation transporters, integral membrane domain"/>
    <property type="match status" value="1"/>
</dbReference>
<evidence type="ECO:0000256" key="6">
    <source>
        <dbReference type="ARBA" id="ARBA00022989"/>
    </source>
</evidence>
<dbReference type="PANTHER" id="PTHR43773">
    <property type="entry name" value="MAGNESIUM TRANSPORTER MGTE"/>
    <property type="match status" value="1"/>
</dbReference>
<keyword evidence="8" id="KW-0129">CBS domain</keyword>
<dbReference type="InterPro" id="IPR046342">
    <property type="entry name" value="CBS_dom_sf"/>
</dbReference>
<dbReference type="Gene3D" id="3.10.580.10">
    <property type="entry name" value="CBS-domain"/>
    <property type="match status" value="1"/>
</dbReference>
<sequence length="453" mass="49793">MAIEITRSFIDDIKSAIHDGNDTYLSSLVSEQHPADIADIFYKLGFNEADYLLKILDNEKAAEVLIELDEELRDKLIGLRTSKEIAEIVIEHIDSDDAADVIAELPEQKKEEVLTLLQDVGQASDIVDLLTYDEDSAGGLMAKELIKVNLEWDLAYALREMRKQAENLDEVYTIYVVDEKNRLKGTLSLKKMLFSSSLKAKVKDIFNEENLHFAYAQDTSEAIAQIMRKYDLVVLPVLDENMTLLGRITIDDVVDVIQEEATEDYALASGLSEAVESDDKVWEVTRARIPWLLIGLAGGILVSQVIGIYEHQLAINPVLAFFIPLIAAMGGNVGVQSSAIVVQGLASQDNPIGGLMGRLWKELKVAFINAAICSVLVLAYSLVANPNPELGYTVAVSLFAVIIIASLFGTLIPLSLNFLKIDPALATGPFITTANDILGLIIYFMIAKAIYGI</sequence>
<dbReference type="SUPFAM" id="SSF54631">
    <property type="entry name" value="CBS-domain pair"/>
    <property type="match status" value="1"/>
</dbReference>
<dbReference type="Pfam" id="PF01769">
    <property type="entry name" value="MgtE"/>
    <property type="match status" value="1"/>
</dbReference>
<evidence type="ECO:0000256" key="4">
    <source>
        <dbReference type="ARBA" id="ARBA00022692"/>
    </source>
</evidence>
<dbReference type="AlphaFoldDB" id="A0A5C6VBJ5"/>
<accession>A0A5C6VBJ5</accession>
<dbReference type="Gene3D" id="1.25.60.10">
    <property type="entry name" value="MgtE N-terminal domain-like"/>
    <property type="match status" value="1"/>
</dbReference>
<feature type="transmembrane region" description="Helical" evidence="9">
    <location>
        <begin position="424"/>
        <end position="446"/>
    </location>
</feature>
<comment type="subcellular location">
    <subcellularLocation>
        <location evidence="9">Cell membrane</location>
        <topology evidence="9">Multi-pass membrane protein</topology>
    </subcellularLocation>
    <subcellularLocation>
        <location evidence="1">Membrane</location>
        <topology evidence="1">Multi-pass membrane protein</topology>
    </subcellularLocation>
</comment>
<dbReference type="Proteomes" id="UP000321168">
    <property type="component" value="Unassembled WGS sequence"/>
</dbReference>
<keyword evidence="6 9" id="KW-1133">Transmembrane helix</keyword>
<feature type="domain" description="CBS" evidence="10">
    <location>
        <begin position="141"/>
        <end position="205"/>
    </location>
</feature>
<dbReference type="PROSITE" id="PS51371">
    <property type="entry name" value="CBS"/>
    <property type="match status" value="2"/>
</dbReference>
<dbReference type="PANTHER" id="PTHR43773:SF1">
    <property type="entry name" value="MAGNESIUM TRANSPORTER MGTE"/>
    <property type="match status" value="1"/>
</dbReference>
<feature type="transmembrane region" description="Helical" evidence="9">
    <location>
        <begin position="321"/>
        <end position="342"/>
    </location>
</feature>
<dbReference type="RefSeq" id="WP_147013917.1">
    <property type="nucleotide sequence ID" value="NZ_VORB01000003.1"/>
</dbReference>
<evidence type="ECO:0000259" key="10">
    <source>
        <dbReference type="PROSITE" id="PS51371"/>
    </source>
</evidence>
<gene>
    <name evidence="11" type="primary">mgtE</name>
    <name evidence="11" type="ORF">FRX97_04720</name>
</gene>
<dbReference type="OrthoDB" id="9790355at2"/>
<keyword evidence="9" id="KW-1003">Cell membrane</keyword>
<dbReference type="SUPFAM" id="SSF158791">
    <property type="entry name" value="MgtE N-terminal domain-like"/>
    <property type="match status" value="1"/>
</dbReference>
<dbReference type="InterPro" id="IPR036739">
    <property type="entry name" value="SLC41_membr_dom_sf"/>
</dbReference>
<dbReference type="InterPro" id="IPR006668">
    <property type="entry name" value="Mg_transptr_MgtE_intracell_dom"/>
</dbReference>
<protein>
    <recommendedName>
        <fullName evidence="9">Magnesium transporter MgtE</fullName>
    </recommendedName>
</protein>
<dbReference type="InterPro" id="IPR006669">
    <property type="entry name" value="MgtE_transporter"/>
</dbReference>
<dbReference type="NCBIfam" id="TIGR00400">
    <property type="entry name" value="mgtE"/>
    <property type="match status" value="1"/>
</dbReference>
<keyword evidence="3 9" id="KW-0813">Transport</keyword>
<keyword evidence="5 9" id="KW-0460">Magnesium</keyword>
<comment type="subunit">
    <text evidence="9">Homodimer.</text>
</comment>
<keyword evidence="7 9" id="KW-0472">Membrane</keyword>